<evidence type="ECO:0000313" key="1">
    <source>
        <dbReference type="EMBL" id="SMB91114.1"/>
    </source>
</evidence>
<organism evidence="1 2">
    <name type="scientific">Thermanaeromonas toyohensis ToBE</name>
    <dbReference type="NCBI Taxonomy" id="698762"/>
    <lineage>
        <taxon>Bacteria</taxon>
        <taxon>Bacillati</taxon>
        <taxon>Bacillota</taxon>
        <taxon>Clostridia</taxon>
        <taxon>Neomoorellales</taxon>
        <taxon>Neomoorellaceae</taxon>
        <taxon>Thermanaeromonas</taxon>
    </lineage>
</organism>
<dbReference type="EMBL" id="LT838272">
    <property type="protein sequence ID" value="SMB91114.1"/>
    <property type="molecule type" value="Genomic_DNA"/>
</dbReference>
<reference evidence="1 2" key="1">
    <citation type="submission" date="2017-04" db="EMBL/GenBank/DDBJ databases">
        <authorList>
            <person name="Afonso C.L."/>
            <person name="Miller P.J."/>
            <person name="Scott M.A."/>
            <person name="Spackman E."/>
            <person name="Goraichik I."/>
            <person name="Dimitrov K.M."/>
            <person name="Suarez D.L."/>
            <person name="Swayne D.E."/>
        </authorList>
    </citation>
    <scope>NUCLEOTIDE SEQUENCE [LARGE SCALE GENOMIC DNA]</scope>
    <source>
        <strain evidence="1 2">ToBE</strain>
    </source>
</reference>
<name>A0A1W1VDU4_9FIRM</name>
<keyword evidence="2" id="KW-1185">Reference proteome</keyword>
<dbReference type="AlphaFoldDB" id="A0A1W1VDU4"/>
<evidence type="ECO:0000313" key="2">
    <source>
        <dbReference type="Proteomes" id="UP000192569"/>
    </source>
</evidence>
<dbReference type="Proteomes" id="UP000192569">
    <property type="component" value="Chromosome I"/>
</dbReference>
<sequence>MDKVKTALEIALERAKAIEVDEEKILELENLPRGRVLGAQFLSNKDFNLEEELQKFNGKAKAHVVKGVEETFLGNLRLPRDGNSMETNRRCMEGLLLIKKNKAALKQVFKEIEMLFQYYARALEQAYVNLKEEYAARLAQAGRSLGKQVVPLRLPNVETLPEFQEEWLRFREQLSAQYETLLEEKRQYIRSIS</sequence>
<dbReference type="RefSeq" id="WP_084663509.1">
    <property type="nucleotide sequence ID" value="NZ_LT838272.1"/>
</dbReference>
<accession>A0A1W1VDU4</accession>
<dbReference type="OrthoDB" id="1722738at2"/>
<protein>
    <submittedName>
        <fullName evidence="1">Uncharacterized protein</fullName>
    </submittedName>
</protein>
<proteinExistence type="predicted"/>
<gene>
    <name evidence="1" type="ORF">SAMN00808754_0388</name>
</gene>